<organism evidence="1 2">
    <name type="scientific">Microbacterium binotii</name>
    <dbReference type="NCBI Taxonomy" id="462710"/>
    <lineage>
        <taxon>Bacteria</taxon>
        <taxon>Bacillati</taxon>
        <taxon>Actinomycetota</taxon>
        <taxon>Actinomycetes</taxon>
        <taxon>Micrococcales</taxon>
        <taxon>Microbacteriaceae</taxon>
        <taxon>Microbacterium</taxon>
    </lineage>
</organism>
<accession>A0ABN3PBI3</accession>
<comment type="caution">
    <text evidence="1">The sequence shown here is derived from an EMBL/GenBank/DDBJ whole genome shotgun (WGS) entry which is preliminary data.</text>
</comment>
<evidence type="ECO:0000313" key="2">
    <source>
        <dbReference type="Proteomes" id="UP001500274"/>
    </source>
</evidence>
<reference evidence="1 2" key="1">
    <citation type="journal article" date="2019" name="Int. J. Syst. Evol. Microbiol.">
        <title>The Global Catalogue of Microorganisms (GCM) 10K type strain sequencing project: providing services to taxonomists for standard genome sequencing and annotation.</title>
        <authorList>
            <consortium name="The Broad Institute Genomics Platform"/>
            <consortium name="The Broad Institute Genome Sequencing Center for Infectious Disease"/>
            <person name="Wu L."/>
            <person name="Ma J."/>
        </authorList>
    </citation>
    <scope>NUCLEOTIDE SEQUENCE [LARGE SCALE GENOMIC DNA]</scope>
    <source>
        <strain evidence="1 2">JCM 16365</strain>
    </source>
</reference>
<keyword evidence="2" id="KW-1185">Reference proteome</keyword>
<evidence type="ECO:0000313" key="1">
    <source>
        <dbReference type="EMBL" id="GAA2577460.1"/>
    </source>
</evidence>
<sequence length="84" mass="8755">MGAGFTATGVIVRIRATGAEYGMHDACADALMTQLAAAGHSVMDDDMPAVIVGPLFADVSEWACAHSRCTFPRVESARALVDTV</sequence>
<dbReference type="EMBL" id="BAAARI010000011">
    <property type="protein sequence ID" value="GAA2577460.1"/>
    <property type="molecule type" value="Genomic_DNA"/>
</dbReference>
<gene>
    <name evidence="1" type="ORF">GCM10009862_15970</name>
</gene>
<dbReference type="Proteomes" id="UP001500274">
    <property type="component" value="Unassembled WGS sequence"/>
</dbReference>
<proteinExistence type="predicted"/>
<protein>
    <submittedName>
        <fullName evidence="1">Uncharacterized protein</fullName>
    </submittedName>
</protein>
<name>A0ABN3PBI3_9MICO</name>